<dbReference type="Pfam" id="PF05536">
    <property type="entry name" value="Neurochondrin"/>
    <property type="match status" value="1"/>
</dbReference>
<dbReference type="PANTHER" id="PTHR13109:SF7">
    <property type="entry name" value="NEUROCHONDRIN"/>
    <property type="match status" value="1"/>
</dbReference>
<reference evidence="1 3" key="1">
    <citation type="journal article" date="2012" name="MBio">
        <title>De novo assembly of the Pneumocystis jirovecii genome from a single bronchoalveolar lavage fluid specimen from a patient.</title>
        <authorList>
            <person name="Cisse O.H."/>
            <person name="Pagni M."/>
            <person name="Hauser P.M."/>
        </authorList>
    </citation>
    <scope>NUCLEOTIDE SEQUENCE [LARGE SCALE GENOMIC DNA]</scope>
    <source>
        <strain evidence="1 3">SE8</strain>
    </source>
</reference>
<comment type="caution">
    <text evidence="1">The sequence shown here is derived from an EMBL/GenBank/DDBJ whole genome shotgun (WGS) entry which is preliminary data.</text>
</comment>
<sequence length="652" mass="75936">MEDFLNENTVFPKFHLKRKKRSISLLKSFSIKITNLKSTESFLRCSKSKKQFKMEETIIPRCFSLMKSKENTQKFVALAMLPSILSKAPSRALECWKELDFQWIDRLLKSEEPSDNKTQNISLEYKTLALNILTSFASFPELSQDPNMINRIPSLISILPENNLSFISSVLDLLIVLTESHLGAIKILDYQQAKIIYNCMQMSCDDHEALSEKIINLIKHAFIKSLTYVSGIHHFKLSLIKCVKDIANILEQSKGKKRLIILSFFDDIFSNIKKEFYDVLIKDMKVKKILYNILYTLIKEDQCNTNSTRKITSSLLSSILRLQSVDFILSSASNQEEARTFCVLFTSLASVDIRSILPTIMKKLASKDISDESQRLSTDYEILESMIIYLSNSETIIFQASELLLLQRSFKEAFEESIDFLKDRWENLKKNENSCSKENFSDIFSDLIIVSSVRSLCLWLKEDESLRKYALPIMDIFIYLWKEKNSYNIDYRLWICNGLQGMITTEEGWNNFHDLKFWNIISTDLIKNESEKSDKYFTYIGLSECELLLQAVDKYQKPEENWLNIIKHPKKINKKDNLKAELSIKIIILSLIILKKLGATFLTQHQELLSDHLEISLIWIRFLNSKELDCSWTIPIELKDELLIHLENLRSM</sequence>
<dbReference type="AlphaFoldDB" id="L0PE06"/>
<evidence type="ECO:0000313" key="2">
    <source>
        <dbReference type="EMBL" id="CCJ31410.1"/>
    </source>
</evidence>
<evidence type="ECO:0000313" key="3">
    <source>
        <dbReference type="Proteomes" id="UP000010422"/>
    </source>
</evidence>
<dbReference type="EMBL" id="CAKM01000298">
    <property type="protein sequence ID" value="CCJ31410.1"/>
    <property type="molecule type" value="Genomic_DNA"/>
</dbReference>
<dbReference type="SUPFAM" id="SSF48371">
    <property type="entry name" value="ARM repeat"/>
    <property type="match status" value="1"/>
</dbReference>
<evidence type="ECO:0000313" key="1">
    <source>
        <dbReference type="EMBL" id="CCJ30641.1"/>
    </source>
</evidence>
<gene>
    <name evidence="1" type="ORF">PNEJI1_001094</name>
    <name evidence="2" type="ORF">PNEJI1_003431</name>
</gene>
<name>L0PE06_PNEJI</name>
<dbReference type="VEuPathDB" id="FungiDB:PNEJI1_003431"/>
<dbReference type="PANTHER" id="PTHR13109">
    <property type="entry name" value="NEUROCHONDRIN"/>
    <property type="match status" value="1"/>
</dbReference>
<protein>
    <submittedName>
        <fullName evidence="1">Uncharacterized protein</fullName>
    </submittedName>
</protein>
<proteinExistence type="predicted"/>
<dbReference type="Proteomes" id="UP000010422">
    <property type="component" value="Unassembled WGS sequence"/>
</dbReference>
<dbReference type="EMBL" id="CAKM01000259">
    <property type="protein sequence ID" value="CCJ30641.1"/>
    <property type="molecule type" value="Genomic_DNA"/>
</dbReference>
<organism evidence="3">
    <name type="scientific">Pneumocystis jirovecii</name>
    <name type="common">Human pneumocystis pneumonia agent</name>
    <dbReference type="NCBI Taxonomy" id="42068"/>
    <lineage>
        <taxon>Eukaryota</taxon>
        <taxon>Fungi</taxon>
        <taxon>Dikarya</taxon>
        <taxon>Ascomycota</taxon>
        <taxon>Taphrinomycotina</taxon>
        <taxon>Pneumocystomycetes</taxon>
        <taxon>Pneumocystaceae</taxon>
        <taxon>Pneumocystis</taxon>
    </lineage>
</organism>
<dbReference type="InterPro" id="IPR016024">
    <property type="entry name" value="ARM-type_fold"/>
</dbReference>
<dbReference type="InterPro" id="IPR008709">
    <property type="entry name" value="Neurochondrin"/>
</dbReference>
<accession>L0PE06</accession>
<dbReference type="VEuPathDB" id="FungiDB:PNEJI1_001094"/>